<gene>
    <name evidence="3" type="ORF">RM553_16275</name>
</gene>
<proteinExistence type="predicted"/>
<sequence length="187" mass="21230">MMKNNNLKELFEDVNFDFSEPAEGHRERFLEKLNSGNSSAKRKSGVRGLWAPFIGIAASLALVLFLAGNIFNSGSFKKSGDLASVSPEMKQTQEFYSTLIENELKEIQEVNSPETDAIVKDALKQMEKLDAEYEKLKKDLLKSGKDNRVIHAMINNFQQRIDLLNNVLTQIEEIKSIKNQNHENNII</sequence>
<keyword evidence="2" id="KW-1133">Transmembrane helix</keyword>
<evidence type="ECO:0000313" key="3">
    <source>
        <dbReference type="EMBL" id="MDT0644396.1"/>
    </source>
</evidence>
<dbReference type="Proteomes" id="UP001262889">
    <property type="component" value="Unassembled WGS sequence"/>
</dbReference>
<comment type="caution">
    <text evidence="3">The sequence shown here is derived from an EMBL/GenBank/DDBJ whole genome shotgun (WGS) entry which is preliminary data.</text>
</comment>
<keyword evidence="2" id="KW-0472">Membrane</keyword>
<evidence type="ECO:0000256" key="1">
    <source>
        <dbReference type="SAM" id="Coils"/>
    </source>
</evidence>
<organism evidence="3 4">
    <name type="scientific">Autumnicola tepida</name>
    <dbReference type="NCBI Taxonomy" id="3075595"/>
    <lineage>
        <taxon>Bacteria</taxon>
        <taxon>Pseudomonadati</taxon>
        <taxon>Bacteroidota</taxon>
        <taxon>Flavobacteriia</taxon>
        <taxon>Flavobacteriales</taxon>
        <taxon>Flavobacteriaceae</taxon>
        <taxon>Autumnicola</taxon>
    </lineage>
</organism>
<accession>A0ABU3CDL4</accession>
<keyword evidence="4" id="KW-1185">Reference proteome</keyword>
<feature type="coiled-coil region" evidence="1">
    <location>
        <begin position="119"/>
        <end position="174"/>
    </location>
</feature>
<keyword evidence="2" id="KW-0812">Transmembrane</keyword>
<name>A0ABU3CDL4_9FLAO</name>
<keyword evidence="1" id="KW-0175">Coiled coil</keyword>
<dbReference type="RefSeq" id="WP_311536012.1">
    <property type="nucleotide sequence ID" value="NZ_JAVRHQ010000025.1"/>
</dbReference>
<reference evidence="3 4" key="1">
    <citation type="submission" date="2023-09" db="EMBL/GenBank/DDBJ databases">
        <authorList>
            <person name="Rey-Velasco X."/>
        </authorList>
    </citation>
    <scope>NUCLEOTIDE SEQUENCE [LARGE SCALE GENOMIC DNA]</scope>
    <source>
        <strain evidence="3 4">F363</strain>
    </source>
</reference>
<dbReference type="EMBL" id="JAVRHQ010000025">
    <property type="protein sequence ID" value="MDT0644396.1"/>
    <property type="molecule type" value="Genomic_DNA"/>
</dbReference>
<evidence type="ECO:0000256" key="2">
    <source>
        <dbReference type="SAM" id="Phobius"/>
    </source>
</evidence>
<feature type="transmembrane region" description="Helical" evidence="2">
    <location>
        <begin position="49"/>
        <end position="71"/>
    </location>
</feature>
<protein>
    <submittedName>
        <fullName evidence="3">DUF4179 domain-containing protein</fullName>
    </submittedName>
</protein>
<evidence type="ECO:0000313" key="4">
    <source>
        <dbReference type="Proteomes" id="UP001262889"/>
    </source>
</evidence>